<name>A0A3D9SV16_9ACTN</name>
<dbReference type="PANTHER" id="PTHR43283:SF7">
    <property type="entry name" value="BETA-LACTAMASE-RELATED DOMAIN-CONTAINING PROTEIN"/>
    <property type="match status" value="1"/>
</dbReference>
<evidence type="ECO:0000259" key="2">
    <source>
        <dbReference type="Pfam" id="PF00144"/>
    </source>
</evidence>
<keyword evidence="4" id="KW-1185">Reference proteome</keyword>
<proteinExistence type="predicted"/>
<feature type="signal peptide" evidence="1">
    <location>
        <begin position="1"/>
        <end position="25"/>
    </location>
</feature>
<dbReference type="RefSeq" id="WP_116023804.1">
    <property type="nucleotide sequence ID" value="NZ_QTTT01000001.1"/>
</dbReference>
<dbReference type="InterPro" id="IPR001466">
    <property type="entry name" value="Beta-lactam-related"/>
</dbReference>
<dbReference type="Pfam" id="PF00144">
    <property type="entry name" value="Beta-lactamase"/>
    <property type="match status" value="1"/>
</dbReference>
<dbReference type="OrthoDB" id="9814204at2"/>
<dbReference type="AlphaFoldDB" id="A0A3D9SV16"/>
<protein>
    <recommendedName>
        <fullName evidence="2">Beta-lactamase-related domain-containing protein</fullName>
    </recommendedName>
</protein>
<dbReference type="InterPro" id="IPR012338">
    <property type="entry name" value="Beta-lactam/transpept-like"/>
</dbReference>
<organism evidence="3 4">
    <name type="scientific">Thermomonospora umbrina</name>
    <dbReference type="NCBI Taxonomy" id="111806"/>
    <lineage>
        <taxon>Bacteria</taxon>
        <taxon>Bacillati</taxon>
        <taxon>Actinomycetota</taxon>
        <taxon>Actinomycetes</taxon>
        <taxon>Streptosporangiales</taxon>
        <taxon>Thermomonosporaceae</taxon>
        <taxon>Thermomonospora</taxon>
    </lineage>
</organism>
<gene>
    <name evidence="3" type="ORF">DFJ69_3827</name>
</gene>
<accession>A0A3D9SV16</accession>
<feature type="domain" description="Beta-lactamase-related" evidence="2">
    <location>
        <begin position="87"/>
        <end position="338"/>
    </location>
</feature>
<dbReference type="PANTHER" id="PTHR43283">
    <property type="entry name" value="BETA-LACTAMASE-RELATED"/>
    <property type="match status" value="1"/>
</dbReference>
<sequence length="365" mass="39087">MRRRSLSLALATVLTVGVAGTPAQAAPATAAAVQAGPAVKFPGFDVVKPSSDPLDLTDAPRDLKVTYTYDGQTKTLEDYLSRAAQGMVVLDGNKIVKEWYAAGLTKDSQFQSWSMAKSFTSVAIGLAMQDGKIASLEDTVAKYVPKLATSAYGDVSIRNLLRMSSGINWNEVGNAPALQAQVILGVPTTTIAAMQRRTWEPGSKFNYTSMNSAVLALVVAGATGVPFHKYVQDKLWQPAGMADTVDIANDRNGNSLGYCCFYAGERDFARFGLLMLNNGKAEGRQVLNEAWVAESVKPSGVASNYGLHWWIDGTEGYYASGLGGQMIYVSVKHRVVIAKSVLLSLAESETLPAMRAIAAEVARTR</sequence>
<dbReference type="Gene3D" id="3.40.710.10">
    <property type="entry name" value="DD-peptidase/beta-lactamase superfamily"/>
    <property type="match status" value="1"/>
</dbReference>
<evidence type="ECO:0000256" key="1">
    <source>
        <dbReference type="SAM" id="SignalP"/>
    </source>
</evidence>
<keyword evidence="1" id="KW-0732">Signal</keyword>
<dbReference type="EMBL" id="QTTT01000001">
    <property type="protein sequence ID" value="REE98340.1"/>
    <property type="molecule type" value="Genomic_DNA"/>
</dbReference>
<dbReference type="SUPFAM" id="SSF56601">
    <property type="entry name" value="beta-lactamase/transpeptidase-like"/>
    <property type="match status" value="1"/>
</dbReference>
<reference evidence="3 4" key="1">
    <citation type="submission" date="2018-08" db="EMBL/GenBank/DDBJ databases">
        <title>Sequencing the genomes of 1000 actinobacteria strains.</title>
        <authorList>
            <person name="Klenk H.-P."/>
        </authorList>
    </citation>
    <scope>NUCLEOTIDE SEQUENCE [LARGE SCALE GENOMIC DNA]</scope>
    <source>
        <strain evidence="3 4">DSM 43927</strain>
    </source>
</reference>
<evidence type="ECO:0000313" key="4">
    <source>
        <dbReference type="Proteomes" id="UP000256661"/>
    </source>
</evidence>
<evidence type="ECO:0000313" key="3">
    <source>
        <dbReference type="EMBL" id="REE98340.1"/>
    </source>
</evidence>
<dbReference type="Proteomes" id="UP000256661">
    <property type="component" value="Unassembled WGS sequence"/>
</dbReference>
<comment type="caution">
    <text evidence="3">The sequence shown here is derived from an EMBL/GenBank/DDBJ whole genome shotgun (WGS) entry which is preliminary data.</text>
</comment>
<dbReference type="InterPro" id="IPR050789">
    <property type="entry name" value="Diverse_Enzym_Activities"/>
</dbReference>
<feature type="chain" id="PRO_5017704959" description="Beta-lactamase-related domain-containing protein" evidence="1">
    <location>
        <begin position="26"/>
        <end position="365"/>
    </location>
</feature>